<keyword evidence="5" id="KW-1185">Reference proteome</keyword>
<dbReference type="EC" id="2.3.-.-" evidence="4"/>
<dbReference type="InterPro" id="IPR050832">
    <property type="entry name" value="Bact_Acetyltransf"/>
</dbReference>
<comment type="caution">
    <text evidence="4">The sequence shown here is derived from an EMBL/GenBank/DDBJ whole genome shotgun (WGS) entry which is preliminary data.</text>
</comment>
<dbReference type="PANTHER" id="PTHR43877">
    <property type="entry name" value="AMINOALKYLPHOSPHONATE N-ACETYLTRANSFERASE-RELATED-RELATED"/>
    <property type="match status" value="1"/>
</dbReference>
<evidence type="ECO:0000313" key="5">
    <source>
        <dbReference type="Proteomes" id="UP001595685"/>
    </source>
</evidence>
<name>A0ABV7WEX7_9MICO</name>
<organism evidence="4 5">
    <name type="scientific">Aquipuribacter hungaricus</name>
    <dbReference type="NCBI Taxonomy" id="545624"/>
    <lineage>
        <taxon>Bacteria</taxon>
        <taxon>Bacillati</taxon>
        <taxon>Actinomycetota</taxon>
        <taxon>Actinomycetes</taxon>
        <taxon>Micrococcales</taxon>
        <taxon>Intrasporangiaceae</taxon>
        <taxon>Aquipuribacter</taxon>
    </lineage>
</organism>
<dbReference type="InterPro" id="IPR000182">
    <property type="entry name" value="GNAT_dom"/>
</dbReference>
<proteinExistence type="predicted"/>
<dbReference type="Pfam" id="PF00583">
    <property type="entry name" value="Acetyltransf_1"/>
    <property type="match status" value="1"/>
</dbReference>
<reference evidence="5" key="1">
    <citation type="journal article" date="2019" name="Int. J. Syst. Evol. Microbiol.">
        <title>The Global Catalogue of Microorganisms (GCM) 10K type strain sequencing project: providing services to taxonomists for standard genome sequencing and annotation.</title>
        <authorList>
            <consortium name="The Broad Institute Genomics Platform"/>
            <consortium name="The Broad Institute Genome Sequencing Center for Infectious Disease"/>
            <person name="Wu L."/>
            <person name="Ma J."/>
        </authorList>
    </citation>
    <scope>NUCLEOTIDE SEQUENCE [LARGE SCALE GENOMIC DNA]</scope>
    <source>
        <strain evidence="5">NCAIM B.02333</strain>
    </source>
</reference>
<evidence type="ECO:0000256" key="1">
    <source>
        <dbReference type="ARBA" id="ARBA00022679"/>
    </source>
</evidence>
<keyword evidence="1 4" id="KW-0808">Transferase</keyword>
<keyword evidence="2 4" id="KW-0012">Acyltransferase</keyword>
<gene>
    <name evidence="4" type="ORF">ACFOLH_08480</name>
</gene>
<dbReference type="InterPro" id="IPR016181">
    <property type="entry name" value="Acyl_CoA_acyltransferase"/>
</dbReference>
<dbReference type="Gene3D" id="3.40.630.30">
    <property type="match status" value="1"/>
</dbReference>
<dbReference type="RefSeq" id="WP_340291362.1">
    <property type="nucleotide sequence ID" value="NZ_JBBEOI010000037.1"/>
</dbReference>
<dbReference type="SUPFAM" id="SSF55729">
    <property type="entry name" value="Acyl-CoA N-acyltransferases (Nat)"/>
    <property type="match status" value="1"/>
</dbReference>
<protein>
    <submittedName>
        <fullName evidence="4">GNAT family N-acetyltransferase</fullName>
        <ecNumber evidence="4">2.3.-.-</ecNumber>
    </submittedName>
</protein>
<dbReference type="EMBL" id="JBHRWW010000004">
    <property type="protein sequence ID" value="MFC3688376.1"/>
    <property type="molecule type" value="Genomic_DNA"/>
</dbReference>
<accession>A0ABV7WEX7</accession>
<evidence type="ECO:0000259" key="3">
    <source>
        <dbReference type="PROSITE" id="PS51186"/>
    </source>
</evidence>
<dbReference type="Proteomes" id="UP001595685">
    <property type="component" value="Unassembled WGS sequence"/>
</dbReference>
<dbReference type="GO" id="GO:0016746">
    <property type="term" value="F:acyltransferase activity"/>
    <property type="evidence" value="ECO:0007669"/>
    <property type="project" value="UniProtKB-KW"/>
</dbReference>
<evidence type="ECO:0000313" key="4">
    <source>
        <dbReference type="EMBL" id="MFC3688376.1"/>
    </source>
</evidence>
<dbReference type="CDD" id="cd04301">
    <property type="entry name" value="NAT_SF"/>
    <property type="match status" value="1"/>
</dbReference>
<feature type="domain" description="N-acetyltransferase" evidence="3">
    <location>
        <begin position="13"/>
        <end position="205"/>
    </location>
</feature>
<sequence length="211" mass="21629">MSSPLLGAPGADNSVRPAREPDLQAIGAVHARSWTGPYAQVLPPALVAALTPDVLAAAWRPAVSSPPSPRHRVHVAVGDGIVAGFVASAPVRDPAAGSEDAGPAAGPAVAGTGSTIELVALEVDPLHQRRGHGSRLLAAVVDTHAGDGTDRVHVWVHVDDAPRAEFLRGAGFAEDGARRRRALAGGDPDDGRSVWPEVRMVAWLADPGPTA</sequence>
<evidence type="ECO:0000256" key="2">
    <source>
        <dbReference type="ARBA" id="ARBA00023315"/>
    </source>
</evidence>
<dbReference type="PROSITE" id="PS51186">
    <property type="entry name" value="GNAT"/>
    <property type="match status" value="1"/>
</dbReference>